<organism evidence="1 2">
    <name type="scientific">Pseudomonas fluorescens</name>
    <dbReference type="NCBI Taxonomy" id="294"/>
    <lineage>
        <taxon>Bacteria</taxon>
        <taxon>Pseudomonadati</taxon>
        <taxon>Pseudomonadota</taxon>
        <taxon>Gammaproteobacteria</taxon>
        <taxon>Pseudomonadales</taxon>
        <taxon>Pseudomonadaceae</taxon>
        <taxon>Pseudomonas</taxon>
    </lineage>
</organism>
<dbReference type="EMBL" id="CABVHU010000002">
    <property type="protein sequence ID" value="VVN82446.1"/>
    <property type="molecule type" value="Genomic_DNA"/>
</dbReference>
<protein>
    <submittedName>
        <fullName evidence="1">Uncharacterized protein</fullName>
    </submittedName>
</protein>
<sequence length="227" mass="25422">MIKDDVVIVAGNMLSVSSDVVDPWRKDVISSLLFSRLYANSQADRFAEAQQWYKDYNDALGHLKWEFRAGKSNDFEPVDGSVIVVKDLIREKLVDALSSTQAEQFERLIRSIELASSAQMLAAQVEEHAVVKVVVDGIHEVSCFALQLSLVGQGPVVCSVFVRFDTTQEVGFEFFKQDFTSEHIVGKVSVDVSQRVLNKVIYEKSRMREMIASKLPEAGNSQMPELS</sequence>
<reference evidence="1 2" key="1">
    <citation type="submission" date="2019-09" db="EMBL/GenBank/DDBJ databases">
        <authorList>
            <person name="Chandra G."/>
            <person name="Truman W A."/>
        </authorList>
    </citation>
    <scope>NUCLEOTIDE SEQUENCE [LARGE SCALE GENOMIC DNA]</scope>
    <source>
        <strain evidence="1">PS833</strain>
    </source>
</reference>
<dbReference type="RefSeq" id="WP_150797065.1">
    <property type="nucleotide sequence ID" value="NZ_CABVHU010000002.1"/>
</dbReference>
<dbReference type="Proteomes" id="UP000409037">
    <property type="component" value="Unassembled WGS sequence"/>
</dbReference>
<dbReference type="AlphaFoldDB" id="A0A5E7ATK1"/>
<dbReference type="OrthoDB" id="6887970at2"/>
<name>A0A5E7ATK1_PSEFL</name>
<accession>A0A5E7ATK1</accession>
<evidence type="ECO:0000313" key="2">
    <source>
        <dbReference type="Proteomes" id="UP000409037"/>
    </source>
</evidence>
<evidence type="ECO:0000313" key="1">
    <source>
        <dbReference type="EMBL" id="VVN82446.1"/>
    </source>
</evidence>
<proteinExistence type="predicted"/>
<gene>
    <name evidence="1" type="ORF">PS833_01196</name>
</gene>